<dbReference type="AlphaFoldDB" id="A0A9D1QAV4"/>
<protein>
    <submittedName>
        <fullName evidence="2">Uncharacterized protein</fullName>
    </submittedName>
</protein>
<gene>
    <name evidence="2" type="ORF">H9890_06945</name>
</gene>
<feature type="signal peptide" evidence="1">
    <location>
        <begin position="1"/>
        <end position="23"/>
    </location>
</feature>
<proteinExistence type="predicted"/>
<keyword evidence="1" id="KW-0732">Signal</keyword>
<sequence>MKLKKIASLAFAGIMAVSMLAGCATTSNEPEQPNQPEEPSTTNYAALLQEDLEDESVLKLKAGDSSKLQSSLETVVGYVGNNAVTDEFLDTLNDGRVRYIFTTGNNWGGTNLAMGTVNNKLRDAMDPEVTQLPSASETVRHLSPEIADNACGWGCLADYKRNGINTTLLFVVDRGVKVENAIDEIADEIIEGVKGLNTAYDHIDDKGDTYNYEYTASVAVAPYYFDAMHGIGVNFIAVDIVRSITY</sequence>
<evidence type="ECO:0000313" key="2">
    <source>
        <dbReference type="EMBL" id="HIW09118.1"/>
    </source>
</evidence>
<feature type="chain" id="PRO_5039007358" evidence="1">
    <location>
        <begin position="24"/>
        <end position="246"/>
    </location>
</feature>
<dbReference type="PROSITE" id="PS51257">
    <property type="entry name" value="PROKAR_LIPOPROTEIN"/>
    <property type="match status" value="1"/>
</dbReference>
<dbReference type="Proteomes" id="UP000823933">
    <property type="component" value="Unassembled WGS sequence"/>
</dbReference>
<reference evidence="2" key="2">
    <citation type="submission" date="2021-04" db="EMBL/GenBank/DDBJ databases">
        <authorList>
            <person name="Gilroy R."/>
        </authorList>
    </citation>
    <scope>NUCLEOTIDE SEQUENCE</scope>
    <source>
        <strain evidence="2">ChiHcolR34-3080</strain>
    </source>
</reference>
<evidence type="ECO:0000313" key="3">
    <source>
        <dbReference type="Proteomes" id="UP000823933"/>
    </source>
</evidence>
<accession>A0A9D1QAV4</accession>
<evidence type="ECO:0000256" key="1">
    <source>
        <dbReference type="SAM" id="SignalP"/>
    </source>
</evidence>
<comment type="caution">
    <text evidence="2">The sequence shown here is derived from an EMBL/GenBank/DDBJ whole genome shotgun (WGS) entry which is preliminary data.</text>
</comment>
<organism evidence="2 3">
    <name type="scientific">Candidatus Faecalibacterium intestinigallinarum</name>
    <dbReference type="NCBI Taxonomy" id="2838581"/>
    <lineage>
        <taxon>Bacteria</taxon>
        <taxon>Bacillati</taxon>
        <taxon>Bacillota</taxon>
        <taxon>Clostridia</taxon>
        <taxon>Eubacteriales</taxon>
        <taxon>Oscillospiraceae</taxon>
        <taxon>Faecalibacterium</taxon>
    </lineage>
</organism>
<name>A0A9D1QAV4_9FIRM</name>
<dbReference type="EMBL" id="DXHQ01000079">
    <property type="protein sequence ID" value="HIW09118.1"/>
    <property type="molecule type" value="Genomic_DNA"/>
</dbReference>
<reference evidence="2" key="1">
    <citation type="journal article" date="2021" name="PeerJ">
        <title>Extensive microbial diversity within the chicken gut microbiome revealed by metagenomics and culture.</title>
        <authorList>
            <person name="Gilroy R."/>
            <person name="Ravi A."/>
            <person name="Getino M."/>
            <person name="Pursley I."/>
            <person name="Horton D.L."/>
            <person name="Alikhan N.F."/>
            <person name="Baker D."/>
            <person name="Gharbi K."/>
            <person name="Hall N."/>
            <person name="Watson M."/>
            <person name="Adriaenssens E.M."/>
            <person name="Foster-Nyarko E."/>
            <person name="Jarju S."/>
            <person name="Secka A."/>
            <person name="Antonio M."/>
            <person name="Oren A."/>
            <person name="Chaudhuri R.R."/>
            <person name="La Ragione R."/>
            <person name="Hildebrand F."/>
            <person name="Pallen M.J."/>
        </authorList>
    </citation>
    <scope>NUCLEOTIDE SEQUENCE</scope>
    <source>
        <strain evidence="2">ChiHcolR34-3080</strain>
    </source>
</reference>